<dbReference type="PRINTS" id="PR00955">
    <property type="entry name" value="FLGMOTORFLIM"/>
</dbReference>
<dbReference type="GO" id="GO:0009425">
    <property type="term" value="C:bacterial-type flagellum basal body"/>
    <property type="evidence" value="ECO:0007669"/>
    <property type="project" value="UniProtKB-SubCell"/>
</dbReference>
<keyword evidence="14" id="KW-1185">Reference proteome</keyword>
<dbReference type="Pfam" id="PF02154">
    <property type="entry name" value="FliM"/>
    <property type="match status" value="1"/>
</dbReference>
<dbReference type="EMBL" id="CADCXN010000060">
    <property type="protein sequence ID" value="CAA9890992.1"/>
    <property type="molecule type" value="Genomic_DNA"/>
</dbReference>
<dbReference type="SUPFAM" id="SSF103039">
    <property type="entry name" value="CheC-like"/>
    <property type="match status" value="1"/>
</dbReference>
<feature type="domain" description="Flagellar motor switch protein FliN-like C-terminal" evidence="12">
    <location>
        <begin position="256"/>
        <end position="324"/>
    </location>
</feature>
<comment type="caution">
    <text evidence="13">The sequence shown here is derived from an EMBL/GenBank/DDBJ whole genome shotgun (WGS) entry which is preliminary data.</text>
</comment>
<evidence type="ECO:0000256" key="4">
    <source>
        <dbReference type="ARBA" id="ARBA00022500"/>
    </source>
</evidence>
<keyword evidence="13" id="KW-0966">Cell projection</keyword>
<name>A0A8S0XSR1_9GAMM</name>
<dbReference type="PANTHER" id="PTHR30034">
    <property type="entry name" value="FLAGELLAR MOTOR SWITCH PROTEIN FLIM"/>
    <property type="match status" value="1"/>
</dbReference>
<dbReference type="InterPro" id="IPR001543">
    <property type="entry name" value="FliN-like_C"/>
</dbReference>
<evidence type="ECO:0000256" key="6">
    <source>
        <dbReference type="ARBA" id="ARBA00022779"/>
    </source>
</evidence>
<dbReference type="Proteomes" id="UP000494216">
    <property type="component" value="Unassembled WGS sequence"/>
</dbReference>
<sequence length="326" mass="36486">MSDLLSQAEIDALLNGVDDGDIETEAEAESEFDELQELGGIRLYDFTSQERIVRGRMPTLEMVNERFSRLFRISLFNFLRRSAEIFISGIQVQKFSEYVQGLLVPTNLTVARFAPLRGRALIVIEPRLVFTVVDNFFGGTGQLYQAEGKEFTPTEMRVVRLIIEMVFKDLKEAWKPVMELNFEYISSEVNPRFANIVGPAEIVVVSTIHVELEGGGGDISITMPYSMVEPIRDLLDAISSDSGEVGDSWQVAFRNEILRADVSVNSLFVEKNMTIRDVMNLKKGDVIPIDMPDTVMLKAEGIPVFTGKVGVSDGNYAVQIIEKVMP</sequence>
<keyword evidence="6 11" id="KW-0283">Flagellar rotation</keyword>
<evidence type="ECO:0000313" key="13">
    <source>
        <dbReference type="EMBL" id="CAA9890992.1"/>
    </source>
</evidence>
<dbReference type="GO" id="GO:0005886">
    <property type="term" value="C:plasma membrane"/>
    <property type="evidence" value="ECO:0007669"/>
    <property type="project" value="UniProtKB-SubCell"/>
</dbReference>
<evidence type="ECO:0000256" key="2">
    <source>
        <dbReference type="ARBA" id="ARBA00021898"/>
    </source>
</evidence>
<dbReference type="Gene3D" id="3.40.1550.10">
    <property type="entry name" value="CheC-like"/>
    <property type="match status" value="1"/>
</dbReference>
<evidence type="ECO:0000256" key="1">
    <source>
        <dbReference type="ARBA" id="ARBA00011049"/>
    </source>
</evidence>
<dbReference type="InterPro" id="IPR001689">
    <property type="entry name" value="Flag_FliM"/>
</dbReference>
<evidence type="ECO:0000256" key="11">
    <source>
        <dbReference type="PIRNR" id="PIRNR002888"/>
    </source>
</evidence>
<dbReference type="GO" id="GO:0071978">
    <property type="term" value="P:bacterial-type flagellum-dependent swarming motility"/>
    <property type="evidence" value="ECO:0007669"/>
    <property type="project" value="TreeGrafter"/>
</dbReference>
<keyword evidence="13" id="KW-0969">Cilium</keyword>
<dbReference type="GO" id="GO:0003774">
    <property type="term" value="F:cytoskeletal motor activity"/>
    <property type="evidence" value="ECO:0007669"/>
    <property type="project" value="InterPro"/>
</dbReference>
<dbReference type="Pfam" id="PF01052">
    <property type="entry name" value="FliMN_C"/>
    <property type="match status" value="1"/>
</dbReference>
<keyword evidence="8 11" id="KW-0975">Bacterial flagellum</keyword>
<proteinExistence type="inferred from homology"/>
<dbReference type="CDD" id="cd17908">
    <property type="entry name" value="FliM"/>
    <property type="match status" value="1"/>
</dbReference>
<keyword evidence="5 11" id="KW-0997">Cell inner membrane</keyword>
<dbReference type="InterPro" id="IPR036429">
    <property type="entry name" value="SpoA-like_sf"/>
</dbReference>
<evidence type="ECO:0000259" key="12">
    <source>
        <dbReference type="Pfam" id="PF01052"/>
    </source>
</evidence>
<evidence type="ECO:0000256" key="9">
    <source>
        <dbReference type="ARBA" id="ARBA00025044"/>
    </source>
</evidence>
<dbReference type="Gene3D" id="2.30.330.10">
    <property type="entry name" value="SpoA-like"/>
    <property type="match status" value="1"/>
</dbReference>
<keyword evidence="4 11" id="KW-0145">Chemotaxis</keyword>
<dbReference type="AlphaFoldDB" id="A0A8S0XSR1"/>
<comment type="similarity">
    <text evidence="1 11">Belongs to the FliM family.</text>
</comment>
<dbReference type="GO" id="GO:0050918">
    <property type="term" value="P:positive chemotaxis"/>
    <property type="evidence" value="ECO:0007669"/>
    <property type="project" value="TreeGrafter"/>
</dbReference>
<evidence type="ECO:0000256" key="3">
    <source>
        <dbReference type="ARBA" id="ARBA00022475"/>
    </source>
</evidence>
<comment type="function">
    <text evidence="9 11">FliM is one of three proteins (FliG, FliN, FliM) that forms the rotor-mounted switch complex (C ring), located at the base of the basal body. This complex interacts with the CheY and CheZ chemotaxis proteins, in addition to contacting components of the motor that determine the direction of flagellar rotation.</text>
</comment>
<dbReference type="RefSeq" id="WP_174625892.1">
    <property type="nucleotide sequence ID" value="NZ_CADCXN010000060.1"/>
</dbReference>
<evidence type="ECO:0000256" key="10">
    <source>
        <dbReference type="NCBIfam" id="TIGR01397"/>
    </source>
</evidence>
<accession>A0A8S0XSR1</accession>
<comment type="subcellular location">
    <subcellularLocation>
        <location evidence="11">Cell inner membrane</location>
        <topology evidence="11">Peripheral membrane protein</topology>
    </subcellularLocation>
    <subcellularLocation>
        <location evidence="11">Bacterial flagellum basal body</location>
    </subcellularLocation>
</comment>
<keyword evidence="3 11" id="KW-1003">Cell membrane</keyword>
<evidence type="ECO:0000256" key="8">
    <source>
        <dbReference type="ARBA" id="ARBA00023143"/>
    </source>
</evidence>
<dbReference type="InterPro" id="IPR028976">
    <property type="entry name" value="CheC-like_sf"/>
</dbReference>
<dbReference type="PANTHER" id="PTHR30034:SF3">
    <property type="entry name" value="FLAGELLAR MOTOR SWITCH PROTEIN FLIM"/>
    <property type="match status" value="1"/>
</dbReference>
<keyword evidence="7 11" id="KW-0472">Membrane</keyword>
<dbReference type="NCBIfam" id="TIGR01397">
    <property type="entry name" value="fliM_switch"/>
    <property type="match status" value="1"/>
</dbReference>
<dbReference type="PIRSF" id="PIRSF002888">
    <property type="entry name" value="FliM"/>
    <property type="match status" value="1"/>
</dbReference>
<protein>
    <recommendedName>
        <fullName evidence="2 10">Flagellar motor switch protein FliM</fullName>
    </recommendedName>
</protein>
<gene>
    <name evidence="13" type="primary">fliM</name>
    <name evidence="13" type="ORF">METHB2_310023</name>
</gene>
<reference evidence="13 14" key="1">
    <citation type="submission" date="2020-02" db="EMBL/GenBank/DDBJ databases">
        <authorList>
            <person name="Hogendoorn C."/>
        </authorList>
    </citation>
    <scope>NUCLEOTIDE SEQUENCE [LARGE SCALE GENOMIC DNA]</scope>
    <source>
        <strain evidence="13">METHB21</strain>
    </source>
</reference>
<evidence type="ECO:0000256" key="7">
    <source>
        <dbReference type="ARBA" id="ARBA00023136"/>
    </source>
</evidence>
<keyword evidence="13" id="KW-0282">Flagellum</keyword>
<dbReference type="SUPFAM" id="SSF101801">
    <property type="entry name" value="Surface presentation of antigens (SPOA)"/>
    <property type="match status" value="1"/>
</dbReference>
<evidence type="ECO:0000313" key="14">
    <source>
        <dbReference type="Proteomes" id="UP000494216"/>
    </source>
</evidence>
<organism evidence="13 14">
    <name type="scientific">Candidatus Methylobacter favarea</name>
    <dbReference type="NCBI Taxonomy" id="2707345"/>
    <lineage>
        <taxon>Bacteria</taxon>
        <taxon>Pseudomonadati</taxon>
        <taxon>Pseudomonadota</taxon>
        <taxon>Gammaproteobacteria</taxon>
        <taxon>Methylococcales</taxon>
        <taxon>Methylococcaceae</taxon>
        <taxon>Methylobacter</taxon>
    </lineage>
</organism>
<evidence type="ECO:0000256" key="5">
    <source>
        <dbReference type="ARBA" id="ARBA00022519"/>
    </source>
</evidence>